<evidence type="ECO:0000313" key="9">
    <source>
        <dbReference type="Proteomes" id="UP000034325"/>
    </source>
</evidence>
<protein>
    <recommendedName>
        <fullName evidence="7">EamA domain-containing protein</fullName>
    </recommendedName>
</protein>
<feature type="transmembrane region" description="Helical" evidence="6">
    <location>
        <begin position="33"/>
        <end position="54"/>
    </location>
</feature>
<dbReference type="EMBL" id="LBWA01000017">
    <property type="protein sequence ID" value="KKQ97143.1"/>
    <property type="molecule type" value="Genomic_DNA"/>
</dbReference>
<gene>
    <name evidence="8" type="ORF">UT23_C0017G0004</name>
</gene>
<comment type="caution">
    <text evidence="8">The sequence shown here is derived from an EMBL/GenBank/DDBJ whole genome shotgun (WGS) entry which is preliminary data.</text>
</comment>
<keyword evidence="4 6" id="KW-1133">Transmembrane helix</keyword>
<feature type="transmembrane region" description="Helical" evidence="6">
    <location>
        <begin position="6"/>
        <end position="26"/>
    </location>
</feature>
<dbReference type="Proteomes" id="UP000034325">
    <property type="component" value="Unassembled WGS sequence"/>
</dbReference>
<feature type="transmembrane region" description="Helical" evidence="6">
    <location>
        <begin position="216"/>
        <end position="235"/>
    </location>
</feature>
<dbReference type="InterPro" id="IPR037185">
    <property type="entry name" value="EmrE-like"/>
</dbReference>
<organism evidence="8 9">
    <name type="scientific">Candidatus Woesebacteria bacterium GW2011_GWA1_39_12</name>
    <dbReference type="NCBI Taxonomy" id="1618549"/>
    <lineage>
        <taxon>Bacteria</taxon>
        <taxon>Candidatus Woeseibacteriota</taxon>
    </lineage>
</organism>
<feature type="domain" description="EamA" evidence="7">
    <location>
        <begin position="150"/>
        <end position="283"/>
    </location>
</feature>
<dbReference type="AlphaFoldDB" id="A0A0G0LZ00"/>
<feature type="transmembrane region" description="Helical" evidence="6">
    <location>
        <begin position="176"/>
        <end position="195"/>
    </location>
</feature>
<feature type="transmembrane region" description="Helical" evidence="6">
    <location>
        <begin position="151"/>
        <end position="170"/>
    </location>
</feature>
<sequence>MVTWQILIILSVICYSISVLLQRILVREKDSDPVAYASFFQLLTGLMIGIFGYLFTTMKYPDFKPLILNFLIMIVLYALGNIFVFKALKRTEASKFSVIFSSRAIFAILAFSLLMKESLTVSQWIGTLLILSAAVIVSLEKRKIKFSFKEIYSLLAAMFFGFSVVNDRFLLGHFDVFPYSFLAFVLPALSVLVFYSGSIKKMKVFLVKGTFVRMATLSLFYAASAILFFYALQIAENSSQVISLNSIGVVVTVIFAILFLNERKRIIWKIAGSFLGFLGLLLVK</sequence>
<dbReference type="Pfam" id="PF00892">
    <property type="entry name" value="EamA"/>
    <property type="match status" value="2"/>
</dbReference>
<evidence type="ECO:0000259" key="7">
    <source>
        <dbReference type="Pfam" id="PF00892"/>
    </source>
</evidence>
<evidence type="ECO:0000313" key="8">
    <source>
        <dbReference type="EMBL" id="KKQ97143.1"/>
    </source>
</evidence>
<dbReference type="SUPFAM" id="SSF103481">
    <property type="entry name" value="Multidrug resistance efflux transporter EmrE"/>
    <property type="match status" value="2"/>
</dbReference>
<dbReference type="PANTHER" id="PTHR32322">
    <property type="entry name" value="INNER MEMBRANE TRANSPORTER"/>
    <property type="match status" value="1"/>
</dbReference>
<evidence type="ECO:0000256" key="1">
    <source>
        <dbReference type="ARBA" id="ARBA00004141"/>
    </source>
</evidence>
<feature type="transmembrane region" description="Helical" evidence="6">
    <location>
        <begin position="66"/>
        <end position="84"/>
    </location>
</feature>
<comment type="similarity">
    <text evidence="2">Belongs to the EamA transporter family.</text>
</comment>
<evidence type="ECO:0000256" key="5">
    <source>
        <dbReference type="ARBA" id="ARBA00023136"/>
    </source>
</evidence>
<keyword evidence="5 6" id="KW-0472">Membrane</keyword>
<name>A0A0G0LZ00_9BACT</name>
<feature type="transmembrane region" description="Helical" evidence="6">
    <location>
        <begin position="121"/>
        <end position="139"/>
    </location>
</feature>
<evidence type="ECO:0000256" key="3">
    <source>
        <dbReference type="ARBA" id="ARBA00022692"/>
    </source>
</evidence>
<dbReference type="Gene3D" id="1.10.3730.20">
    <property type="match status" value="1"/>
</dbReference>
<evidence type="ECO:0000256" key="4">
    <source>
        <dbReference type="ARBA" id="ARBA00022989"/>
    </source>
</evidence>
<dbReference type="InterPro" id="IPR000620">
    <property type="entry name" value="EamA_dom"/>
</dbReference>
<dbReference type="PANTHER" id="PTHR32322:SF2">
    <property type="entry name" value="EAMA DOMAIN-CONTAINING PROTEIN"/>
    <property type="match status" value="1"/>
</dbReference>
<reference evidence="8 9" key="1">
    <citation type="journal article" date="2015" name="Nature">
        <title>rRNA introns, odd ribosomes, and small enigmatic genomes across a large radiation of phyla.</title>
        <authorList>
            <person name="Brown C.T."/>
            <person name="Hug L.A."/>
            <person name="Thomas B.C."/>
            <person name="Sharon I."/>
            <person name="Castelle C.J."/>
            <person name="Singh A."/>
            <person name="Wilkins M.J."/>
            <person name="Williams K.H."/>
            <person name="Banfield J.F."/>
        </authorList>
    </citation>
    <scope>NUCLEOTIDE SEQUENCE [LARGE SCALE GENOMIC DNA]</scope>
</reference>
<comment type="subcellular location">
    <subcellularLocation>
        <location evidence="1">Membrane</location>
        <topology evidence="1">Multi-pass membrane protein</topology>
    </subcellularLocation>
</comment>
<accession>A0A0G0LZ00</accession>
<feature type="transmembrane region" description="Helical" evidence="6">
    <location>
        <begin position="266"/>
        <end position="283"/>
    </location>
</feature>
<evidence type="ECO:0000256" key="2">
    <source>
        <dbReference type="ARBA" id="ARBA00007362"/>
    </source>
</evidence>
<feature type="domain" description="EamA" evidence="7">
    <location>
        <begin position="4"/>
        <end position="138"/>
    </location>
</feature>
<proteinExistence type="inferred from homology"/>
<feature type="transmembrane region" description="Helical" evidence="6">
    <location>
        <begin position="96"/>
        <end position="115"/>
    </location>
</feature>
<dbReference type="InterPro" id="IPR050638">
    <property type="entry name" value="AA-Vitamin_Transporters"/>
</dbReference>
<evidence type="ECO:0000256" key="6">
    <source>
        <dbReference type="SAM" id="Phobius"/>
    </source>
</evidence>
<keyword evidence="3 6" id="KW-0812">Transmembrane</keyword>
<dbReference type="GO" id="GO:0016020">
    <property type="term" value="C:membrane"/>
    <property type="evidence" value="ECO:0007669"/>
    <property type="project" value="UniProtKB-SubCell"/>
</dbReference>
<feature type="transmembrane region" description="Helical" evidence="6">
    <location>
        <begin position="241"/>
        <end position="259"/>
    </location>
</feature>